<keyword evidence="1" id="KW-0472">Membrane</keyword>
<evidence type="ECO:0008006" key="4">
    <source>
        <dbReference type="Google" id="ProtNLM"/>
    </source>
</evidence>
<accession>A0A9X2IEB2</accession>
<evidence type="ECO:0000256" key="1">
    <source>
        <dbReference type="SAM" id="Phobius"/>
    </source>
</evidence>
<dbReference type="Proteomes" id="UP001139721">
    <property type="component" value="Unassembled WGS sequence"/>
</dbReference>
<name>A0A9X2IEB2_9GAMM</name>
<protein>
    <recommendedName>
        <fullName evidence="4">Ankyrin repeat protein</fullName>
    </recommendedName>
</protein>
<evidence type="ECO:0000313" key="2">
    <source>
        <dbReference type="EMBL" id="MCL9685643.1"/>
    </source>
</evidence>
<evidence type="ECO:0000313" key="3">
    <source>
        <dbReference type="Proteomes" id="UP001139721"/>
    </source>
</evidence>
<feature type="transmembrane region" description="Helical" evidence="1">
    <location>
        <begin position="354"/>
        <end position="377"/>
    </location>
</feature>
<dbReference type="EMBL" id="JAJKBJ010000032">
    <property type="protein sequence ID" value="MCL9685643.1"/>
    <property type="molecule type" value="Genomic_DNA"/>
</dbReference>
<gene>
    <name evidence="2" type="ORF">LOX96_16200</name>
</gene>
<keyword evidence="3" id="KW-1185">Reference proteome</keyword>
<proteinExistence type="predicted"/>
<dbReference type="AlphaFoldDB" id="A0A9X2IEB2"/>
<dbReference type="RefSeq" id="WP_250424521.1">
    <property type="nucleotide sequence ID" value="NZ_JAJKBJ010000032.1"/>
</dbReference>
<keyword evidence="1" id="KW-0812">Transmembrane</keyword>
<sequence length="420" mass="46983">MAKPRITGLLHNCALNSALPTLLNGIEMLAMHEASGTLDKLTDNIIVQNYLRLKNIFANHYGIGAANTDFTWGEFHAFLRKHSFYANEIIFAPVLREFIGEEGLASGNYPQIKLLKDIRRSGQYSLLATLEVASLFHNCFGISLKSYEYIRNKGTGNPEDNYDARDVCLTPYSDYPFGDAPTLKLYLKALHFEIQPHESLAESNRAYIAEIRCLPRPLAAIHNGLTVSESSRQSKRCLDDLYDYVHTNLVAQLNSTGQCKLALRECENRFNGLLGDLDQITNRLRAKAKTNPADYNAVFEAAEFLASQLRTKSTGFFAFPTPGSFVLFKGECRGLMQDAEDEFKKHRGNPLIDGIWIVIKGILGVLAALTVIPALIVEKKSKHGFIKTFFSLETESALEFAEVREDYNALEQEMGALINP</sequence>
<comment type="caution">
    <text evidence="2">The sequence shown here is derived from an EMBL/GenBank/DDBJ whole genome shotgun (WGS) entry which is preliminary data.</text>
</comment>
<reference evidence="2" key="1">
    <citation type="submission" date="2021-11" db="EMBL/GenBank/DDBJ databases">
        <title>Legionella maioricencis sp. nov., a new species isolated from hot water samples in Mallorca.</title>
        <authorList>
            <person name="Crespi S."/>
            <person name="Drasar V."/>
            <person name="Salva-Serra F."/>
            <person name="Jaen-Luchoro D."/>
            <person name="Pineiro-Iglesias B."/>
            <person name="Aliaga F."/>
            <person name="Fernandez-Juarez V."/>
            <person name="Coll G."/>
            <person name="Moore E.R.B."/>
            <person name="Bennasar-Figueras A."/>
        </authorList>
    </citation>
    <scope>NUCLEOTIDE SEQUENCE</scope>
    <source>
        <strain evidence="2">HCPI-6</strain>
    </source>
</reference>
<keyword evidence="1" id="KW-1133">Transmembrane helix</keyword>
<organism evidence="2 3">
    <name type="scientific">Legionella maioricensis</name>
    <dbReference type="NCBI Taxonomy" id="2896528"/>
    <lineage>
        <taxon>Bacteria</taxon>
        <taxon>Pseudomonadati</taxon>
        <taxon>Pseudomonadota</taxon>
        <taxon>Gammaproteobacteria</taxon>
        <taxon>Legionellales</taxon>
        <taxon>Legionellaceae</taxon>
        <taxon>Legionella</taxon>
    </lineage>
</organism>